<evidence type="ECO:0000313" key="1">
    <source>
        <dbReference type="EMBL" id="MED6135804.1"/>
    </source>
</evidence>
<comment type="caution">
    <text evidence="1">The sequence shown here is derived from an EMBL/GenBank/DDBJ whole genome shotgun (WGS) entry which is preliminary data.</text>
</comment>
<keyword evidence="2" id="KW-1185">Reference proteome</keyword>
<gene>
    <name evidence="1" type="ORF">PIB30_050053</name>
</gene>
<name>A0ABU6SHG2_9FABA</name>
<dbReference type="Proteomes" id="UP001341840">
    <property type="component" value="Unassembled WGS sequence"/>
</dbReference>
<evidence type="ECO:0000313" key="2">
    <source>
        <dbReference type="Proteomes" id="UP001341840"/>
    </source>
</evidence>
<dbReference type="EMBL" id="JASCZI010060756">
    <property type="protein sequence ID" value="MED6135804.1"/>
    <property type="molecule type" value="Genomic_DNA"/>
</dbReference>
<sequence length="154" mass="16687">MDDAGAMLKDSGVGSAWMHASQGNFPRICVGLLCLCVGVKLVGESGSCLNMSKHELERELVGLGGFPRICVDFPRLCVVRRGKGATPRLDQGCLGVDGSLLSTHMHPLPRICVLFHAYAWNSSSDLLTNFVSCSASFLSSFFLKNIIEIRKINL</sequence>
<proteinExistence type="predicted"/>
<accession>A0ABU6SHG2</accession>
<reference evidence="1 2" key="1">
    <citation type="journal article" date="2023" name="Plants (Basel)">
        <title>Bridging the Gap: Combining Genomics and Transcriptomics Approaches to Understand Stylosanthes scabra, an Orphan Legume from the Brazilian Caatinga.</title>
        <authorList>
            <person name="Ferreira-Neto J.R.C."/>
            <person name="da Silva M.D."/>
            <person name="Binneck E."/>
            <person name="de Melo N.F."/>
            <person name="da Silva R.H."/>
            <person name="de Melo A.L.T.M."/>
            <person name="Pandolfi V."/>
            <person name="Bustamante F.O."/>
            <person name="Brasileiro-Vidal A.C."/>
            <person name="Benko-Iseppon A.M."/>
        </authorList>
    </citation>
    <scope>NUCLEOTIDE SEQUENCE [LARGE SCALE GENOMIC DNA]</scope>
    <source>
        <tissue evidence="1">Leaves</tissue>
    </source>
</reference>
<protein>
    <submittedName>
        <fullName evidence="1">Uncharacterized protein</fullName>
    </submittedName>
</protein>
<organism evidence="1 2">
    <name type="scientific">Stylosanthes scabra</name>
    <dbReference type="NCBI Taxonomy" id="79078"/>
    <lineage>
        <taxon>Eukaryota</taxon>
        <taxon>Viridiplantae</taxon>
        <taxon>Streptophyta</taxon>
        <taxon>Embryophyta</taxon>
        <taxon>Tracheophyta</taxon>
        <taxon>Spermatophyta</taxon>
        <taxon>Magnoliopsida</taxon>
        <taxon>eudicotyledons</taxon>
        <taxon>Gunneridae</taxon>
        <taxon>Pentapetalae</taxon>
        <taxon>rosids</taxon>
        <taxon>fabids</taxon>
        <taxon>Fabales</taxon>
        <taxon>Fabaceae</taxon>
        <taxon>Papilionoideae</taxon>
        <taxon>50 kb inversion clade</taxon>
        <taxon>dalbergioids sensu lato</taxon>
        <taxon>Dalbergieae</taxon>
        <taxon>Pterocarpus clade</taxon>
        <taxon>Stylosanthes</taxon>
    </lineage>
</organism>